<dbReference type="EMBL" id="JN398363">
    <property type="protein sequence ID" value="AEV94289.1"/>
    <property type="molecule type" value="Genomic_DNA"/>
</dbReference>
<keyword evidence="8 12" id="KW-0496">Mitochondrion</keyword>
<feature type="transmembrane region" description="Helical" evidence="9">
    <location>
        <begin position="164"/>
        <end position="187"/>
    </location>
</feature>
<feature type="transmembrane region" description="Helical" evidence="9">
    <location>
        <begin position="122"/>
        <end position="143"/>
    </location>
</feature>
<evidence type="ECO:0000256" key="9">
    <source>
        <dbReference type="SAM" id="Phobius"/>
    </source>
</evidence>
<dbReference type="CTD" id="4514"/>
<dbReference type="RefSeq" id="YP_006576395.1">
    <property type="nucleotide sequence ID" value="NC_018372.1"/>
</dbReference>
<dbReference type="AlphaFoldDB" id="I6NJB7"/>
<geneLocation type="mitochondrion" evidence="12"/>
<dbReference type="GO" id="GO:0004129">
    <property type="term" value="F:cytochrome-c oxidase activity"/>
    <property type="evidence" value="ECO:0007669"/>
    <property type="project" value="InterPro"/>
</dbReference>
<feature type="transmembrane region" description="Helical" evidence="9">
    <location>
        <begin position="280"/>
        <end position="300"/>
    </location>
</feature>
<comment type="function">
    <text evidence="8">Component of the cytochrome c oxidase, the last enzyme in the mitochondrial electron transport chain which drives oxidative phosphorylation. The respiratory chain contains 3 multisubunit complexes succinate dehydrogenase (complex II, CII), ubiquinol-cytochrome c oxidoreductase (cytochrome b-c1 complex, complex III, CIII) and cytochrome c oxidase (complex IV, CIV), that cooperate to transfer electrons derived from NADH and succinate to molecular oxygen, creating an electrochemical gradient over the inner membrane that drives transmembrane transport and the ATP synthase. Cytochrome c oxidase is the component of the respiratory chain that catalyzes the reduction of oxygen to water. Electrons originating from reduced cytochrome c in the intermembrane space (IMS) are transferred via the dinuclear copper A center (CU(A)) of subunit 2 and heme A of subunit 1 to the active site in subunit 1, a binuclear center (BNC) formed by heme A3 and copper B (CU(B)). The BNC reduces molecular oxygen to 2 water molecules using 4 electrons from cytochrome c in the IMS and 4 protons from the mitochondrial matrix.</text>
</comment>
<evidence type="ECO:0000256" key="1">
    <source>
        <dbReference type="ARBA" id="ARBA00004141"/>
    </source>
</evidence>
<evidence type="ECO:0000256" key="8">
    <source>
        <dbReference type="RuleBase" id="RU003375"/>
    </source>
</evidence>
<evidence type="ECO:0000256" key="3">
    <source>
        <dbReference type="ARBA" id="ARBA00015944"/>
    </source>
</evidence>
<dbReference type="InterPro" id="IPR024791">
    <property type="entry name" value="Cyt_c/ubiquinol_Oxase_su3"/>
</dbReference>
<dbReference type="InterPro" id="IPR035973">
    <property type="entry name" value="Cyt_c_oxidase_su3-like_sf"/>
</dbReference>
<evidence type="ECO:0000256" key="2">
    <source>
        <dbReference type="ARBA" id="ARBA00010581"/>
    </source>
</evidence>
<comment type="similarity">
    <text evidence="2 8">Belongs to the cytochrome c oxidase subunit 3 family.</text>
</comment>
<dbReference type="PANTHER" id="PTHR11403">
    <property type="entry name" value="CYTOCHROME C OXIDASE SUBUNIT III"/>
    <property type="match status" value="1"/>
</dbReference>
<gene>
    <name evidence="12" type="primary">cox3</name>
</gene>
<keyword evidence="4 8" id="KW-0812">Transmembrane</keyword>
<dbReference type="PANTHER" id="PTHR11403:SF7">
    <property type="entry name" value="CYTOCHROME C OXIDASE SUBUNIT 3"/>
    <property type="match status" value="1"/>
</dbReference>
<dbReference type="InterPro" id="IPR033945">
    <property type="entry name" value="Cyt_c_oxase_su3_dom"/>
</dbReference>
<dbReference type="GO" id="GO:0016020">
    <property type="term" value="C:membrane"/>
    <property type="evidence" value="ECO:0007669"/>
    <property type="project" value="UniProtKB-SubCell"/>
</dbReference>
<evidence type="ECO:0000256" key="4">
    <source>
        <dbReference type="ARBA" id="ARBA00022692"/>
    </source>
</evidence>
<evidence type="ECO:0000256" key="7">
    <source>
        <dbReference type="ARBA" id="ARBA00023136"/>
    </source>
</evidence>
<dbReference type="PROSITE" id="PS50253">
    <property type="entry name" value="COX3"/>
    <property type="match status" value="1"/>
</dbReference>
<name>I6NJB7_9BIVA</name>
<evidence type="ECO:0000259" key="11">
    <source>
        <dbReference type="PROSITE" id="PS50253"/>
    </source>
</evidence>
<dbReference type="GeneID" id="13435691"/>
<dbReference type="CDD" id="cd01665">
    <property type="entry name" value="Cyt_c_Oxidase_III"/>
    <property type="match status" value="1"/>
</dbReference>
<proteinExistence type="inferred from homology"/>
<feature type="signal peptide" evidence="10">
    <location>
        <begin position="1"/>
        <end position="16"/>
    </location>
</feature>
<dbReference type="InterPro" id="IPR013833">
    <property type="entry name" value="Cyt_c_oxidase_su3_a-hlx"/>
</dbReference>
<protein>
    <recommendedName>
        <fullName evidence="3 8">Cytochrome c oxidase subunit 3</fullName>
    </recommendedName>
</protein>
<organism evidence="12">
    <name type="scientific">Hiatula diphos</name>
    <name type="common">diphos sanguin</name>
    <dbReference type="NCBI Taxonomy" id="1125681"/>
    <lineage>
        <taxon>Eukaryota</taxon>
        <taxon>Metazoa</taxon>
        <taxon>Spiralia</taxon>
        <taxon>Lophotrochozoa</taxon>
        <taxon>Mollusca</taxon>
        <taxon>Bivalvia</taxon>
        <taxon>Autobranchia</taxon>
        <taxon>Heteroconchia</taxon>
        <taxon>Euheterodonta</taxon>
        <taxon>Imparidentia</taxon>
        <taxon>Neoheterodontei</taxon>
        <taxon>Cardiida</taxon>
        <taxon>Tellinoidea</taxon>
        <taxon>Psammobiidae</taxon>
        <taxon>Hiatula</taxon>
    </lineage>
</organism>
<evidence type="ECO:0000256" key="5">
    <source>
        <dbReference type="ARBA" id="ARBA00022967"/>
    </source>
</evidence>
<evidence type="ECO:0000313" key="12">
    <source>
        <dbReference type="EMBL" id="AEV94289.1"/>
    </source>
</evidence>
<feature type="domain" description="Heme-copper oxidase subunit III family profile" evidence="11">
    <location>
        <begin position="43"/>
        <end position="302"/>
    </location>
</feature>
<dbReference type="InterPro" id="IPR000298">
    <property type="entry name" value="Cyt_c_oxidase-like_su3"/>
</dbReference>
<keyword evidence="10" id="KW-0732">Signal</keyword>
<dbReference type="Gene3D" id="1.20.120.80">
    <property type="entry name" value="Cytochrome c oxidase, subunit III, four-helix bundle"/>
    <property type="match status" value="1"/>
</dbReference>
<feature type="transmembrane region" description="Helical" evidence="9">
    <location>
        <begin position="81"/>
        <end position="99"/>
    </location>
</feature>
<evidence type="ECO:0000256" key="6">
    <source>
        <dbReference type="ARBA" id="ARBA00022989"/>
    </source>
</evidence>
<feature type="transmembrane region" description="Helical" evidence="9">
    <location>
        <begin position="199"/>
        <end position="216"/>
    </location>
</feature>
<keyword evidence="5" id="KW-1278">Translocase</keyword>
<dbReference type="Pfam" id="PF00510">
    <property type="entry name" value="COX3"/>
    <property type="match status" value="1"/>
</dbReference>
<feature type="transmembrane region" description="Helical" evidence="9">
    <location>
        <begin position="237"/>
        <end position="260"/>
    </location>
</feature>
<dbReference type="Gene3D" id="1.10.287.70">
    <property type="match status" value="1"/>
</dbReference>
<dbReference type="SUPFAM" id="SSF81452">
    <property type="entry name" value="Cytochrome c oxidase subunit III-like"/>
    <property type="match status" value="1"/>
</dbReference>
<evidence type="ECO:0000256" key="10">
    <source>
        <dbReference type="SAM" id="SignalP"/>
    </source>
</evidence>
<accession>I6NJB7</accession>
<comment type="subcellular location">
    <subcellularLocation>
        <location evidence="1">Membrane</location>
        <topology evidence="1">Multi-pass membrane protein</topology>
    </subcellularLocation>
</comment>
<keyword evidence="7 9" id="KW-0472">Membrane</keyword>
<reference evidence="12" key="1">
    <citation type="submission" date="2011-07" db="EMBL/GenBank/DDBJ databases">
        <title>The complete mitochondrial genomes of six heterodont bivalves (Tellinoidea and Solenoidea): extensive gene rearrangements and phylogenetic implications.</title>
        <authorList>
            <person name="Yuan Y."/>
            <person name="Li Q."/>
        </authorList>
    </citation>
    <scope>NUCLEOTIDE SEQUENCE</scope>
</reference>
<feature type="chain" id="PRO_5003705620" description="Cytochrome c oxidase subunit 3" evidence="10">
    <location>
        <begin position="17"/>
        <end position="311"/>
    </location>
</feature>
<sequence length="311" mass="34832">MLMSLLFMEMVTSLLSMVGLSIKGLNKVLPVGSMGSSAGGRVPRTGYHLVDPSPWPIMVSAGVMNEAASFISFVHHGHYTLINFICATWLLLSSFYSWMMDIITEATYLGCHTSLVARGLKIGFSLFLISEAFFFVGFFWAWFHSGIGNLSSGCMWPPRPIIPVYPWGAPLFNTAVLLASGAAVTWAHRAVAIHDREEAMLPLGLCVLAGVVFLRFQLGEYRAASFSIADSVYGSCFYMLTGLHGSHVLGGTLFLAAMWIRNYFCHFIRPNRHMGVVFAVWYWHFVDVIWLIVFVWAYVWPYKNWVGDKLL</sequence>
<dbReference type="GO" id="GO:0019646">
    <property type="term" value="P:aerobic electron transport chain"/>
    <property type="evidence" value="ECO:0007669"/>
    <property type="project" value="InterPro"/>
</dbReference>
<keyword evidence="6 9" id="KW-1133">Transmembrane helix</keyword>